<evidence type="ECO:0000313" key="8">
    <source>
        <dbReference type="EMBL" id="OXV10391.1"/>
    </source>
</evidence>
<protein>
    <recommendedName>
        <fullName evidence="10">WD repeat protein</fullName>
    </recommendedName>
</protein>
<sequence length="1191" mass="130512">MSMPPSLKVKHVDACLPITAIREISLKFTRLIFQGQGPYSLLLDATSGVVLSKLRTFKRNNVHGCVLIDKPSSLDDTTEEAVILVWGGQSLRVVNCICTIHNDALSNASLSAVTAEYAAPDWVLNACASHSDDRDSCAYLITAHNSSFSLRLSQSPSAYQKGIYLQPLAMGVKSILYSAEIVALSATHILLAAGTVFGEIIIWSCFLRRQENSGIDISTSIHHFFTGHEGSIFGVSISAEIPCFVGGRSGRLLASCSDDRTIRIWDISNCCWASPEDPGAYSTDGFQLRPTGFNYNPNNTLSLLAESPLAKAWGHVSRIWGVHFLRPQIGYEQGLKIISRGEDATCQLWNFSWSVAQKFELRSLLALRCHVGKHIWSLASSNLTTQTSIYTGGADGALTVLRLPFPQSEPCRHHEQTAPEKIPIGNFQHHCDLLVALGDGNFHINSSSAFKAFAFVGEDCFIATSTLGAVKLGWIQSKLPPDNNDPVISWETLLVADDLRSFSYISSLVEIGVAIIGGSTGLIRLYNHRTRNIHFLVNTRRQVLELHILKCAIDSPLNAITFVASYPNSNLAELFIVSTENGGISRVGIISLMLQNHFQVSCASFLCGDRYLVLGSKTGCISIYDVHGTGPQHMIHKLRVHGKSVITSITQIMSADFGGDMAKNLFLTCGRDGNYCVSVLERQNKPLASATLQIIHRCSPSFGQCIQGAYFDETSQDLILYGFRGNEFILWNDSTQTEIFSFECGGVHRAFSFLPYRETPGTGVCLWNQAATFKALVMRGVRHWPLYKGGHGREIKAVSTVNTNLDVDTLIATGAEDTTVRIWMATKSNLGSCHGAFKCLRTLGQHQGGLQQVKFSNDGNFLFTSAAAEEFFVWRIRFVPVFGVAAMHEASSPKENPKSDLRITDFDVLEVESIAGHSSFLLCLAYSNSAVKVFYYASYDGHTQFTLLGKGTYTSNCLTQIYFHVSNSSVCLITCATDGHFATWQLNTILSPYFSVDPGRIVQTLVFDANAINPSEILWQSRHQIHLSTVKSSEILKISEEAALLVGGGDDNALSVSLLRGDMNCVETVQISTVSIPNAHVSSVTAVRLLEHRRCESASAVSEMLIASTGNDHLIKVFSIIVDLRKGRTEAINILELANKYSPVADISSMDLIRFPTDKVPKESDIRLLLCGVGMELLDVRLGDQPSFSSV</sequence>
<comment type="caution">
    <text evidence="8">The sequence shown here is derived from an EMBL/GenBank/DDBJ whole genome shotgun (WGS) entry which is preliminary data.</text>
</comment>
<dbReference type="PANTHER" id="PTHR14344">
    <property type="entry name" value="WD REPEAT PROTEIN"/>
    <property type="match status" value="1"/>
</dbReference>
<keyword evidence="9" id="KW-1185">Reference proteome</keyword>
<dbReference type="GO" id="GO:0030488">
    <property type="term" value="P:tRNA methylation"/>
    <property type="evidence" value="ECO:0007669"/>
    <property type="project" value="TreeGrafter"/>
</dbReference>
<keyword evidence="4" id="KW-0819">tRNA processing</keyword>
<dbReference type="InterPro" id="IPR001680">
    <property type="entry name" value="WD40_rpt"/>
</dbReference>
<organism evidence="8 9">
    <name type="scientific">Elaphomyces granulatus</name>
    <dbReference type="NCBI Taxonomy" id="519963"/>
    <lineage>
        <taxon>Eukaryota</taxon>
        <taxon>Fungi</taxon>
        <taxon>Dikarya</taxon>
        <taxon>Ascomycota</taxon>
        <taxon>Pezizomycotina</taxon>
        <taxon>Eurotiomycetes</taxon>
        <taxon>Eurotiomycetidae</taxon>
        <taxon>Eurotiales</taxon>
        <taxon>Elaphomycetaceae</taxon>
        <taxon>Elaphomyces</taxon>
    </lineage>
</organism>
<evidence type="ECO:0000256" key="5">
    <source>
        <dbReference type="ARBA" id="ARBA00022737"/>
    </source>
</evidence>
<dbReference type="Gene3D" id="2.130.10.10">
    <property type="entry name" value="YVTN repeat-like/Quinoprotein amine dehydrogenase"/>
    <property type="match status" value="3"/>
</dbReference>
<dbReference type="Pfam" id="PF00400">
    <property type="entry name" value="WD40"/>
    <property type="match status" value="2"/>
</dbReference>
<evidence type="ECO:0000256" key="4">
    <source>
        <dbReference type="ARBA" id="ARBA00022694"/>
    </source>
</evidence>
<proteinExistence type="inferred from homology"/>
<dbReference type="GO" id="GO:0005737">
    <property type="term" value="C:cytoplasm"/>
    <property type="evidence" value="ECO:0007669"/>
    <property type="project" value="UniProtKB-SubCell"/>
</dbReference>
<dbReference type="EMBL" id="NPHW01002958">
    <property type="protein sequence ID" value="OXV10391.1"/>
    <property type="molecule type" value="Genomic_DNA"/>
</dbReference>
<name>A0A232M1V3_9EURO</name>
<reference evidence="8 9" key="1">
    <citation type="journal article" date="2015" name="Environ. Microbiol.">
        <title>Metagenome sequence of Elaphomyces granulatus from sporocarp tissue reveals Ascomycota ectomycorrhizal fingerprints of genome expansion and a Proteobacteria-rich microbiome.</title>
        <authorList>
            <person name="Quandt C.A."/>
            <person name="Kohler A."/>
            <person name="Hesse C.N."/>
            <person name="Sharpton T.J."/>
            <person name="Martin F."/>
            <person name="Spatafora J.W."/>
        </authorList>
    </citation>
    <scope>NUCLEOTIDE SEQUENCE [LARGE SCALE GENOMIC DNA]</scope>
    <source>
        <strain evidence="8 9">OSC145934</strain>
    </source>
</reference>
<dbReference type="PROSITE" id="PS00678">
    <property type="entry name" value="WD_REPEATS_1"/>
    <property type="match status" value="1"/>
</dbReference>
<evidence type="ECO:0000256" key="1">
    <source>
        <dbReference type="ARBA" id="ARBA00004496"/>
    </source>
</evidence>
<accession>A0A232M1V3</accession>
<keyword evidence="5" id="KW-0677">Repeat</keyword>
<dbReference type="SUPFAM" id="SSF50978">
    <property type="entry name" value="WD40 repeat-like"/>
    <property type="match status" value="3"/>
</dbReference>
<evidence type="ECO:0000256" key="3">
    <source>
        <dbReference type="ARBA" id="ARBA00022574"/>
    </source>
</evidence>
<evidence type="ECO:0000256" key="6">
    <source>
        <dbReference type="ARBA" id="ARBA00038255"/>
    </source>
</evidence>
<evidence type="ECO:0000313" key="9">
    <source>
        <dbReference type="Proteomes" id="UP000243515"/>
    </source>
</evidence>
<comment type="subcellular location">
    <subcellularLocation>
        <location evidence="1">Cytoplasm</location>
    </subcellularLocation>
</comment>
<keyword evidence="3 7" id="KW-0853">WD repeat</keyword>
<gene>
    <name evidence="8" type="ORF">Egran_01848</name>
</gene>
<dbReference type="InterPro" id="IPR019775">
    <property type="entry name" value="WD40_repeat_CS"/>
</dbReference>
<evidence type="ECO:0000256" key="7">
    <source>
        <dbReference type="PROSITE-ProRule" id="PRU00221"/>
    </source>
</evidence>
<dbReference type="InterPro" id="IPR015943">
    <property type="entry name" value="WD40/YVTN_repeat-like_dom_sf"/>
</dbReference>
<comment type="similarity">
    <text evidence="6">Belongs to the WD repeat WDR6 family.</text>
</comment>
<keyword evidence="2" id="KW-0963">Cytoplasm</keyword>
<dbReference type="PROSITE" id="PS50294">
    <property type="entry name" value="WD_REPEATS_REGION"/>
    <property type="match status" value="1"/>
</dbReference>
<dbReference type="SMART" id="SM00320">
    <property type="entry name" value="WD40"/>
    <property type="match status" value="9"/>
</dbReference>
<dbReference type="Proteomes" id="UP000243515">
    <property type="component" value="Unassembled WGS sequence"/>
</dbReference>
<dbReference type="PANTHER" id="PTHR14344:SF3">
    <property type="entry name" value="WD REPEAT-CONTAINING PROTEIN 6"/>
    <property type="match status" value="1"/>
</dbReference>
<evidence type="ECO:0008006" key="10">
    <source>
        <dbReference type="Google" id="ProtNLM"/>
    </source>
</evidence>
<dbReference type="AlphaFoldDB" id="A0A232M1V3"/>
<dbReference type="OrthoDB" id="5594999at2759"/>
<feature type="repeat" description="WD" evidence="7">
    <location>
        <begin position="225"/>
        <end position="269"/>
    </location>
</feature>
<evidence type="ECO:0000256" key="2">
    <source>
        <dbReference type="ARBA" id="ARBA00022490"/>
    </source>
</evidence>
<dbReference type="InterPro" id="IPR036322">
    <property type="entry name" value="WD40_repeat_dom_sf"/>
</dbReference>
<dbReference type="PROSITE" id="PS50082">
    <property type="entry name" value="WD_REPEATS_2"/>
    <property type="match status" value="1"/>
</dbReference>
<dbReference type="InterPro" id="IPR051973">
    <property type="entry name" value="tRNA_Anticodon_Mtase-Reg"/>
</dbReference>